<sequence>MERRNFLRWSSLVTLAGLAPLTKTFGSNTVINQEAGNAKKSDRDYWVELLDKIASPLLGNMSQGLLRKNMVVEYSATWDGRNKQVAYMEAFGRLIGGIAPFLALPQTDDAEGKIRQRLLLQTQQSLAHAVDPQSADYLFWGEGKTAQPLVDAAHIAQGLLYAPEVLWKPLSEKTKQQFIHEFKTIRRIKPFKSNWLLFAAIIESFLLSIGEEPDAERIDTAIDQVTKWYVGDGWYSDGDKFHFDNYNGFVIHPMLVDVLKVNVAHGRRKKEEYDIAYKRMQRYASFQERYISPEGTYPVFGRSSTYRVGAFQPLSKLALENALPKEITPAQVRSALTKVMKRMFVSDTFTKQGWLTMGLIGNKQSDLADYYSNTGSMYVTSLVFLALGLPGSHEFWSAPFAEWTQKRAWSGKPFPKDYAVNY</sequence>
<comment type="caution">
    <text evidence="2">The sequence shown here is derived from an EMBL/GenBank/DDBJ whole genome shotgun (WGS) entry which is preliminary data.</text>
</comment>
<evidence type="ECO:0000259" key="1">
    <source>
        <dbReference type="Pfam" id="PF10022"/>
    </source>
</evidence>
<dbReference type="InterPro" id="IPR016624">
    <property type="entry name" value="UCP014753"/>
</dbReference>
<dbReference type="PANTHER" id="PTHR35339:SF3">
    <property type="entry name" value="DUF2264 DOMAIN-CONTAINING PROTEIN"/>
    <property type="match status" value="1"/>
</dbReference>
<dbReference type="PANTHER" id="PTHR35339">
    <property type="entry name" value="LINALOOL DEHYDRATASE_ISOMERASE DOMAIN-CONTAINING PROTEIN"/>
    <property type="match status" value="1"/>
</dbReference>
<dbReference type="RefSeq" id="WP_386098823.1">
    <property type="nucleotide sequence ID" value="NZ_JBHUOZ010000003.1"/>
</dbReference>
<dbReference type="InterPro" id="IPR049349">
    <property type="entry name" value="DUF2264_N"/>
</dbReference>
<organism evidence="2 3">
    <name type="scientific">Terrimonas rubra</name>
    <dbReference type="NCBI Taxonomy" id="1035890"/>
    <lineage>
        <taxon>Bacteria</taxon>
        <taxon>Pseudomonadati</taxon>
        <taxon>Bacteroidota</taxon>
        <taxon>Chitinophagia</taxon>
        <taxon>Chitinophagales</taxon>
        <taxon>Chitinophagaceae</taxon>
        <taxon>Terrimonas</taxon>
    </lineage>
</organism>
<dbReference type="EMBL" id="JBHUOZ010000003">
    <property type="protein sequence ID" value="MFD2920451.1"/>
    <property type="molecule type" value="Genomic_DNA"/>
</dbReference>
<dbReference type="Proteomes" id="UP001597511">
    <property type="component" value="Unassembled WGS sequence"/>
</dbReference>
<evidence type="ECO:0000313" key="3">
    <source>
        <dbReference type="Proteomes" id="UP001597511"/>
    </source>
</evidence>
<gene>
    <name evidence="2" type="ORF">ACFS6H_12060</name>
</gene>
<feature type="domain" description="DUF2264" evidence="1">
    <location>
        <begin position="42"/>
        <end position="403"/>
    </location>
</feature>
<keyword evidence="3" id="KW-1185">Reference proteome</keyword>
<proteinExistence type="predicted"/>
<dbReference type="Pfam" id="PF10022">
    <property type="entry name" value="DUF2264"/>
    <property type="match status" value="1"/>
</dbReference>
<evidence type="ECO:0000313" key="2">
    <source>
        <dbReference type="EMBL" id="MFD2920451.1"/>
    </source>
</evidence>
<accession>A0ABW6A853</accession>
<dbReference type="PIRSF" id="PIRSF014753">
    <property type="entry name" value="UCP014753"/>
    <property type="match status" value="1"/>
</dbReference>
<reference evidence="3" key="1">
    <citation type="journal article" date="2019" name="Int. J. Syst. Evol. Microbiol.">
        <title>The Global Catalogue of Microorganisms (GCM) 10K type strain sequencing project: providing services to taxonomists for standard genome sequencing and annotation.</title>
        <authorList>
            <consortium name="The Broad Institute Genomics Platform"/>
            <consortium name="The Broad Institute Genome Sequencing Center for Infectious Disease"/>
            <person name="Wu L."/>
            <person name="Ma J."/>
        </authorList>
    </citation>
    <scope>NUCLEOTIDE SEQUENCE [LARGE SCALE GENOMIC DNA]</scope>
    <source>
        <strain evidence="3">KCTC 23299</strain>
    </source>
</reference>
<name>A0ABW6A853_9BACT</name>
<protein>
    <submittedName>
        <fullName evidence="2">DUF2264 domain-containing protein</fullName>
    </submittedName>
</protein>